<sequence>MVSYSTPSGASKSLHDNKDSIAPSKGYILTLPTELLTMTLENLNQEDLGMVRRTCKTLCNVATLPFARKMPTVRRFRLVKEDMDRLIGLTAHPIFGRMLSCISLSTCRLVQVDETRLLKESQRLFRLRELTNQPSGILLSKEEEHMNHFWQIHDHNEAQEVQSKFFMRGLQIRSLTQALLNLNMCCNFDVTLGLYDHDDLTELLMNLPALEFLRPGPGKEDDFACTLQILKAAIDMSQFPVKTLNLELRGNHRAEIEINKQDLFWLKMQPVPDVRIEITCCEATSVRELSCSKSLIKMTGHNLGPTDKWLTECDGGPSWLENEHSQLWDHVYYNKYQEAILTDIFADYDVLECFVRSSAFRHLTIRDCGLSQQEDAFLDGTKSDGLTLCRKLKSLASLESLVLEKIWDYANEEWIQEEPVRWTGQEQIHAGLDKLLADMSEWEWNWED</sequence>
<evidence type="ECO:0008006" key="3">
    <source>
        <dbReference type="Google" id="ProtNLM"/>
    </source>
</evidence>
<name>A0AB74JZG8_AURPU</name>
<evidence type="ECO:0000313" key="1">
    <source>
        <dbReference type="EMBL" id="THX30964.1"/>
    </source>
</evidence>
<dbReference type="InterPro" id="IPR036047">
    <property type="entry name" value="F-box-like_dom_sf"/>
</dbReference>
<dbReference type="AlphaFoldDB" id="A0AB74JZG8"/>
<evidence type="ECO:0000313" key="2">
    <source>
        <dbReference type="Proteomes" id="UP000310374"/>
    </source>
</evidence>
<protein>
    <recommendedName>
        <fullName evidence="3">F-box domain-containing protein</fullName>
    </recommendedName>
</protein>
<dbReference type="CDD" id="cd09917">
    <property type="entry name" value="F-box_SF"/>
    <property type="match status" value="1"/>
</dbReference>
<comment type="caution">
    <text evidence="1">The sequence shown here is derived from an EMBL/GenBank/DDBJ whole genome shotgun (WGS) entry which is preliminary data.</text>
</comment>
<proteinExistence type="predicted"/>
<dbReference type="EMBL" id="QZAT01000026">
    <property type="protein sequence ID" value="THX30964.1"/>
    <property type="molecule type" value="Genomic_DNA"/>
</dbReference>
<accession>A0AB74JZG8</accession>
<reference evidence="1 2" key="1">
    <citation type="submission" date="2018-10" db="EMBL/GenBank/DDBJ databases">
        <title>Fifty Aureobasidium pullulans genomes reveal a recombining polyextremotolerant generalist.</title>
        <authorList>
            <person name="Gostincar C."/>
            <person name="Turk M."/>
            <person name="Zajc J."/>
            <person name="Gunde-Cimerman N."/>
        </authorList>
    </citation>
    <scope>NUCLEOTIDE SEQUENCE [LARGE SCALE GENOMIC DNA]</scope>
    <source>
        <strain evidence="1 2">EXF-10081</strain>
    </source>
</reference>
<dbReference type="SUPFAM" id="SSF81383">
    <property type="entry name" value="F-box domain"/>
    <property type="match status" value="1"/>
</dbReference>
<dbReference type="Proteomes" id="UP000310374">
    <property type="component" value="Unassembled WGS sequence"/>
</dbReference>
<organism evidence="1 2">
    <name type="scientific">Aureobasidium pullulans</name>
    <name type="common">Black yeast</name>
    <name type="synonym">Pullularia pullulans</name>
    <dbReference type="NCBI Taxonomy" id="5580"/>
    <lineage>
        <taxon>Eukaryota</taxon>
        <taxon>Fungi</taxon>
        <taxon>Dikarya</taxon>
        <taxon>Ascomycota</taxon>
        <taxon>Pezizomycotina</taxon>
        <taxon>Dothideomycetes</taxon>
        <taxon>Dothideomycetidae</taxon>
        <taxon>Dothideales</taxon>
        <taxon>Saccotheciaceae</taxon>
        <taxon>Aureobasidium</taxon>
    </lineage>
</organism>
<gene>
    <name evidence="1" type="ORF">D6D12_03194</name>
</gene>